<dbReference type="AlphaFoldDB" id="A0A839RLU3"/>
<dbReference type="Proteomes" id="UP000567922">
    <property type="component" value="Unassembled WGS sequence"/>
</dbReference>
<gene>
    <name evidence="2" type="ORF">FHU29_002144</name>
</gene>
<evidence type="ECO:0000313" key="3">
    <source>
        <dbReference type="Proteomes" id="UP000567922"/>
    </source>
</evidence>
<name>A0A839RLU3_9ACTN</name>
<dbReference type="EMBL" id="JACHWS010000002">
    <property type="protein sequence ID" value="MBB3037695.1"/>
    <property type="molecule type" value="Genomic_DNA"/>
</dbReference>
<keyword evidence="3" id="KW-1185">Reference proteome</keyword>
<sequence>MTFQKERAQRIVGPPSTRNALDDPTMSSALADHRTFRPMISDSTTK</sequence>
<protein>
    <submittedName>
        <fullName evidence="2">Uncharacterized protein</fullName>
    </submittedName>
</protein>
<evidence type="ECO:0000256" key="1">
    <source>
        <dbReference type="SAM" id="MobiDB-lite"/>
    </source>
</evidence>
<organism evidence="2 3">
    <name type="scientific">Hoyosella altamirensis</name>
    <dbReference type="NCBI Taxonomy" id="616997"/>
    <lineage>
        <taxon>Bacteria</taxon>
        <taxon>Bacillati</taxon>
        <taxon>Actinomycetota</taxon>
        <taxon>Actinomycetes</taxon>
        <taxon>Mycobacteriales</taxon>
        <taxon>Hoyosellaceae</taxon>
        <taxon>Hoyosella</taxon>
    </lineage>
</organism>
<dbReference type="RefSeq" id="WP_157095389.1">
    <property type="nucleotide sequence ID" value="NZ_BDDI01000023.1"/>
</dbReference>
<comment type="caution">
    <text evidence="2">The sequence shown here is derived from an EMBL/GenBank/DDBJ whole genome shotgun (WGS) entry which is preliminary data.</text>
</comment>
<reference evidence="2 3" key="1">
    <citation type="submission" date="2020-08" db="EMBL/GenBank/DDBJ databases">
        <title>Sequencing the genomes of 1000 actinobacteria strains.</title>
        <authorList>
            <person name="Klenk H.-P."/>
        </authorList>
    </citation>
    <scope>NUCLEOTIDE SEQUENCE [LARGE SCALE GENOMIC DNA]</scope>
    <source>
        <strain evidence="2 3">DSM 45258</strain>
    </source>
</reference>
<evidence type="ECO:0000313" key="2">
    <source>
        <dbReference type="EMBL" id="MBB3037695.1"/>
    </source>
</evidence>
<feature type="region of interest" description="Disordered" evidence="1">
    <location>
        <begin position="1"/>
        <end position="46"/>
    </location>
</feature>
<proteinExistence type="predicted"/>
<accession>A0A839RLU3</accession>